<sequence>MLTAPVPSHHGGSFYKAFLRQLEGIETRAKVWARQHVPKIFYQNRHCRTLYPTLRHRRASKECNFSDYEGYKLTISLEVFSGVFNKLHRQTFQARHALCQLNQGMLSLYWGQDRSSDRSYYSAFWNVNDDASPQQFPVTFILGEWESIDARHVEEAQSS</sequence>
<proteinExistence type="predicted"/>
<dbReference type="EMBL" id="DS022250">
    <property type="protein sequence ID" value="EWG47039.1"/>
    <property type="molecule type" value="Genomic_DNA"/>
</dbReference>
<dbReference type="VEuPathDB" id="FungiDB:FVEG_16063"/>
<dbReference type="AlphaFoldDB" id="W7MHI2"/>
<dbReference type="Proteomes" id="UP000009096">
    <property type="component" value="Chromosome 8"/>
</dbReference>
<keyword evidence="2" id="KW-1185">Reference proteome</keyword>
<dbReference type="KEGG" id="fvr:FVEG_16063"/>
<dbReference type="RefSeq" id="XP_018753230.1">
    <property type="nucleotide sequence ID" value="XM_018905300.1"/>
</dbReference>
<protein>
    <submittedName>
        <fullName evidence="1">Uncharacterized protein</fullName>
    </submittedName>
</protein>
<name>W7MHI2_GIBM7</name>
<reference evidence="1 2" key="1">
    <citation type="journal article" date="2010" name="Nature">
        <title>Comparative genomics reveals mobile pathogenicity chromosomes in Fusarium.</title>
        <authorList>
            <person name="Ma L.J."/>
            <person name="van der Does H.C."/>
            <person name="Borkovich K.A."/>
            <person name="Coleman J.J."/>
            <person name="Daboussi M.J."/>
            <person name="Di Pietro A."/>
            <person name="Dufresne M."/>
            <person name="Freitag M."/>
            <person name="Grabherr M."/>
            <person name="Henrissat B."/>
            <person name="Houterman P.M."/>
            <person name="Kang S."/>
            <person name="Shim W.B."/>
            <person name="Woloshuk C."/>
            <person name="Xie X."/>
            <person name="Xu J.R."/>
            <person name="Antoniw J."/>
            <person name="Baker S.E."/>
            <person name="Bluhm B.H."/>
            <person name="Breakspear A."/>
            <person name="Brown D.W."/>
            <person name="Butchko R.A."/>
            <person name="Chapman S."/>
            <person name="Coulson R."/>
            <person name="Coutinho P.M."/>
            <person name="Danchin E.G."/>
            <person name="Diener A."/>
            <person name="Gale L.R."/>
            <person name="Gardiner D.M."/>
            <person name="Goff S."/>
            <person name="Hammond-Kosack K.E."/>
            <person name="Hilburn K."/>
            <person name="Hua-Van A."/>
            <person name="Jonkers W."/>
            <person name="Kazan K."/>
            <person name="Kodira C.D."/>
            <person name="Koehrsen M."/>
            <person name="Kumar L."/>
            <person name="Lee Y.H."/>
            <person name="Li L."/>
            <person name="Manners J.M."/>
            <person name="Miranda-Saavedra D."/>
            <person name="Mukherjee M."/>
            <person name="Park G."/>
            <person name="Park J."/>
            <person name="Park S.Y."/>
            <person name="Proctor R.H."/>
            <person name="Regev A."/>
            <person name="Ruiz-Roldan M.C."/>
            <person name="Sain D."/>
            <person name="Sakthikumar S."/>
            <person name="Sykes S."/>
            <person name="Schwartz D.C."/>
            <person name="Turgeon B.G."/>
            <person name="Wapinski I."/>
            <person name="Yoder O."/>
            <person name="Young S."/>
            <person name="Zeng Q."/>
            <person name="Zhou S."/>
            <person name="Galagan J."/>
            <person name="Cuomo C.A."/>
            <person name="Kistler H.C."/>
            <person name="Rep M."/>
        </authorList>
    </citation>
    <scope>NUCLEOTIDE SEQUENCE [LARGE SCALE GENOMIC DNA]</scope>
    <source>
        <strain evidence="2">M3125 / FGSC 7600</strain>
    </source>
</reference>
<evidence type="ECO:0000313" key="1">
    <source>
        <dbReference type="EMBL" id="EWG47039.1"/>
    </source>
</evidence>
<evidence type="ECO:0000313" key="2">
    <source>
        <dbReference type="Proteomes" id="UP000009096"/>
    </source>
</evidence>
<gene>
    <name evidence="1" type="ORF">FVEG_16063</name>
</gene>
<dbReference type="GeneID" id="30072939"/>
<accession>W7MHI2</accession>
<dbReference type="EMBL" id="CM000585">
    <property type="protein sequence ID" value="EWG47039.1"/>
    <property type="molecule type" value="Genomic_DNA"/>
</dbReference>
<organism evidence="1 2">
    <name type="scientific">Gibberella moniliformis (strain M3125 / FGSC 7600)</name>
    <name type="common">Maize ear and stalk rot fungus</name>
    <name type="synonym">Fusarium verticillioides</name>
    <dbReference type="NCBI Taxonomy" id="334819"/>
    <lineage>
        <taxon>Eukaryota</taxon>
        <taxon>Fungi</taxon>
        <taxon>Dikarya</taxon>
        <taxon>Ascomycota</taxon>
        <taxon>Pezizomycotina</taxon>
        <taxon>Sordariomycetes</taxon>
        <taxon>Hypocreomycetidae</taxon>
        <taxon>Hypocreales</taxon>
        <taxon>Nectriaceae</taxon>
        <taxon>Fusarium</taxon>
        <taxon>Fusarium fujikuroi species complex</taxon>
    </lineage>
</organism>